<accession>A0A226EVD5</accession>
<keyword evidence="9 14" id="KW-0779">Telomere</keyword>
<dbReference type="GO" id="GO:0070034">
    <property type="term" value="F:telomerase RNA binding"/>
    <property type="evidence" value="ECO:0007669"/>
    <property type="project" value="TreeGrafter"/>
</dbReference>
<evidence type="ECO:0000256" key="10">
    <source>
        <dbReference type="ARBA" id="ARBA00022918"/>
    </source>
</evidence>
<dbReference type="GO" id="GO:0000333">
    <property type="term" value="C:telomerase catalytic core complex"/>
    <property type="evidence" value="ECO:0007669"/>
    <property type="project" value="TreeGrafter"/>
</dbReference>
<organism evidence="17 18">
    <name type="scientific">Folsomia candida</name>
    <name type="common">Springtail</name>
    <dbReference type="NCBI Taxonomy" id="158441"/>
    <lineage>
        <taxon>Eukaryota</taxon>
        <taxon>Metazoa</taxon>
        <taxon>Ecdysozoa</taxon>
        <taxon>Arthropoda</taxon>
        <taxon>Hexapoda</taxon>
        <taxon>Collembola</taxon>
        <taxon>Entomobryomorpha</taxon>
        <taxon>Isotomoidea</taxon>
        <taxon>Isotomidae</taxon>
        <taxon>Proisotominae</taxon>
        <taxon>Folsomia</taxon>
    </lineage>
</organism>
<dbReference type="GO" id="GO:0000781">
    <property type="term" value="C:chromosome, telomeric region"/>
    <property type="evidence" value="ECO:0007669"/>
    <property type="project" value="UniProtKB-SubCell"/>
</dbReference>
<evidence type="ECO:0000256" key="6">
    <source>
        <dbReference type="ARBA" id="ARBA00022695"/>
    </source>
</evidence>
<dbReference type="Gene3D" id="1.10.357.90">
    <property type="match status" value="1"/>
</dbReference>
<dbReference type="GO" id="GO:0007004">
    <property type="term" value="P:telomere maintenance via telomerase"/>
    <property type="evidence" value="ECO:0007669"/>
    <property type="project" value="TreeGrafter"/>
</dbReference>
<keyword evidence="7 14" id="KW-0479">Metal-binding</keyword>
<dbReference type="InterPro" id="IPR021891">
    <property type="entry name" value="Telomerase_RBD"/>
</dbReference>
<evidence type="ECO:0000256" key="2">
    <source>
        <dbReference type="ARBA" id="ARBA00012493"/>
    </source>
</evidence>
<keyword evidence="4 14" id="KW-0158">Chromosome</keyword>
<dbReference type="Gene3D" id="3.30.70.2630">
    <property type="match status" value="1"/>
</dbReference>
<evidence type="ECO:0000256" key="8">
    <source>
        <dbReference type="ARBA" id="ARBA00022842"/>
    </source>
</evidence>
<dbReference type="SMART" id="SM00975">
    <property type="entry name" value="Telomerase_RBD"/>
    <property type="match status" value="1"/>
</dbReference>
<dbReference type="Proteomes" id="UP000198287">
    <property type="component" value="Unassembled WGS sequence"/>
</dbReference>
<dbReference type="STRING" id="158441.A0A226EVD5"/>
<keyword evidence="10 14" id="KW-0695">RNA-directed DNA polymerase</keyword>
<feature type="region of interest" description="Disordered" evidence="15">
    <location>
        <begin position="561"/>
        <end position="587"/>
    </location>
</feature>
<dbReference type="EC" id="2.7.7.49" evidence="2 14"/>
<reference evidence="17 18" key="1">
    <citation type="submission" date="2015-12" db="EMBL/GenBank/DDBJ databases">
        <title>The genome of Folsomia candida.</title>
        <authorList>
            <person name="Faddeeva A."/>
            <person name="Derks M.F."/>
            <person name="Anvar Y."/>
            <person name="Smit S."/>
            <person name="Van Straalen N."/>
            <person name="Roelofs D."/>
        </authorList>
    </citation>
    <scope>NUCLEOTIDE SEQUENCE [LARGE SCALE GENOMIC DNA]</scope>
    <source>
        <strain evidence="17 18">VU population</strain>
        <tissue evidence="17">Whole body</tissue>
    </source>
</reference>
<dbReference type="PANTHER" id="PTHR12066">
    <property type="entry name" value="TELOMERASE REVERSE TRANSCRIPTASE"/>
    <property type="match status" value="1"/>
</dbReference>
<dbReference type="GO" id="GO:0046872">
    <property type="term" value="F:metal ion binding"/>
    <property type="evidence" value="ECO:0007669"/>
    <property type="project" value="UniProtKB-KW"/>
</dbReference>
<keyword evidence="5 14" id="KW-0808">Transferase</keyword>
<dbReference type="InterPro" id="IPR000477">
    <property type="entry name" value="RT_dom"/>
</dbReference>
<keyword evidence="18" id="KW-1185">Reference proteome</keyword>
<dbReference type="AlphaFoldDB" id="A0A226EVD5"/>
<keyword evidence="6 14" id="KW-0548">Nucleotidyltransferase</keyword>
<dbReference type="Gene3D" id="3.10.10.20">
    <property type="match status" value="1"/>
</dbReference>
<comment type="similarity">
    <text evidence="1 14">Belongs to the reverse transcriptase family. Telomerase subfamily.</text>
</comment>
<comment type="caution">
    <text evidence="17">The sequence shown here is derived from an EMBL/GenBank/DDBJ whole genome shotgun (WGS) entry which is preliminary data.</text>
</comment>
<evidence type="ECO:0000256" key="7">
    <source>
        <dbReference type="ARBA" id="ARBA00022723"/>
    </source>
</evidence>
<evidence type="ECO:0000256" key="9">
    <source>
        <dbReference type="ARBA" id="ARBA00022895"/>
    </source>
</evidence>
<keyword evidence="11 14" id="KW-0539">Nucleus</keyword>
<evidence type="ECO:0000256" key="14">
    <source>
        <dbReference type="RuleBase" id="RU365061"/>
    </source>
</evidence>
<comment type="subcellular location">
    <subcellularLocation>
        <location evidence="14">Nucleus</location>
    </subcellularLocation>
    <subcellularLocation>
        <location evidence="14">Chromosome</location>
        <location evidence="14">Telomere</location>
    </subcellularLocation>
</comment>
<dbReference type="PROSITE" id="PS50878">
    <property type="entry name" value="RT_POL"/>
    <property type="match status" value="1"/>
</dbReference>
<evidence type="ECO:0000256" key="4">
    <source>
        <dbReference type="ARBA" id="ARBA00022454"/>
    </source>
</evidence>
<dbReference type="PANTHER" id="PTHR12066:SF0">
    <property type="entry name" value="TELOMERASE REVERSE TRANSCRIPTASE"/>
    <property type="match status" value="1"/>
</dbReference>
<dbReference type="Gene3D" id="1.10.132.70">
    <property type="match status" value="1"/>
</dbReference>
<dbReference type="Pfam" id="PF12009">
    <property type="entry name" value="Telomerase_RBD"/>
    <property type="match status" value="1"/>
</dbReference>
<keyword evidence="8 14" id="KW-0460">Magnesium</keyword>
<evidence type="ECO:0000256" key="3">
    <source>
        <dbReference type="ARBA" id="ARBA00016182"/>
    </source>
</evidence>
<gene>
    <name evidence="17" type="ORF">Fcan01_06141</name>
</gene>
<comment type="catalytic activity">
    <reaction evidence="13 14">
        <text>DNA(n) + a 2'-deoxyribonucleoside 5'-triphosphate = DNA(n+1) + diphosphate</text>
        <dbReference type="Rhea" id="RHEA:22508"/>
        <dbReference type="Rhea" id="RHEA-COMP:17339"/>
        <dbReference type="Rhea" id="RHEA-COMP:17340"/>
        <dbReference type="ChEBI" id="CHEBI:33019"/>
        <dbReference type="ChEBI" id="CHEBI:61560"/>
        <dbReference type="ChEBI" id="CHEBI:173112"/>
        <dbReference type="EC" id="2.7.7.49"/>
    </reaction>
</comment>
<comment type="function">
    <text evidence="14">Telomerase is a ribonucleoprotein enzyme essential for the replication of chromosome termini in most eukaryotes. It elongates telomeres. It is a reverse transcriptase that adds simple sequence repeats to chromosome ends by copying a template sequence within the RNA component of the enzyme.</text>
</comment>
<dbReference type="OrthoDB" id="289721at2759"/>
<proteinExistence type="inferred from homology"/>
<evidence type="ECO:0000313" key="17">
    <source>
        <dbReference type="EMBL" id="OXA61137.1"/>
    </source>
</evidence>
<dbReference type="EMBL" id="LNIX01000002">
    <property type="protein sequence ID" value="OXA61137.1"/>
    <property type="molecule type" value="Genomic_DNA"/>
</dbReference>
<evidence type="ECO:0000256" key="13">
    <source>
        <dbReference type="ARBA" id="ARBA00048173"/>
    </source>
</evidence>
<evidence type="ECO:0000256" key="5">
    <source>
        <dbReference type="ARBA" id="ARBA00022679"/>
    </source>
</evidence>
<evidence type="ECO:0000256" key="15">
    <source>
        <dbReference type="SAM" id="MobiDB-lite"/>
    </source>
</evidence>
<evidence type="ECO:0000259" key="16">
    <source>
        <dbReference type="PROSITE" id="PS50878"/>
    </source>
</evidence>
<feature type="compositionally biased region" description="Polar residues" evidence="15">
    <location>
        <begin position="630"/>
        <end position="643"/>
    </location>
</feature>
<evidence type="ECO:0000256" key="11">
    <source>
        <dbReference type="ARBA" id="ARBA00023242"/>
    </source>
</evidence>
<feature type="region of interest" description="Disordered" evidence="15">
    <location>
        <begin position="630"/>
        <end position="652"/>
    </location>
</feature>
<dbReference type="GO" id="GO:0003720">
    <property type="term" value="F:telomerase activity"/>
    <property type="evidence" value="ECO:0007669"/>
    <property type="project" value="InterPro"/>
</dbReference>
<feature type="domain" description="Reverse transcriptase" evidence="16">
    <location>
        <begin position="816"/>
        <end position="1076"/>
    </location>
</feature>
<protein>
    <recommendedName>
        <fullName evidence="3 14">Telomerase reverse transcriptase</fullName>
        <ecNumber evidence="2 14">2.7.7.49</ecNumber>
    </recommendedName>
    <alternativeName>
        <fullName evidence="12 14">Telomerase catalytic subunit</fullName>
    </alternativeName>
</protein>
<dbReference type="GO" id="GO:0042162">
    <property type="term" value="F:telomeric DNA binding"/>
    <property type="evidence" value="ECO:0007669"/>
    <property type="project" value="TreeGrafter"/>
</dbReference>
<evidence type="ECO:0000256" key="1">
    <source>
        <dbReference type="ARBA" id="ARBA00008001"/>
    </source>
</evidence>
<evidence type="ECO:0000256" key="12">
    <source>
        <dbReference type="ARBA" id="ARBA00032044"/>
    </source>
</evidence>
<name>A0A226EVD5_FOLCA</name>
<evidence type="ECO:0000313" key="18">
    <source>
        <dbReference type="Proteomes" id="UP000198287"/>
    </source>
</evidence>
<dbReference type="InterPro" id="IPR003545">
    <property type="entry name" value="Telomerase_RT"/>
</dbReference>
<sequence length="1194" mass="137427">MEYLRTRLQEVTGHQLDVTPIFEFLHSFSLGLSQATKARVEEFECKWKAQPYCKQLILAYILGSWKPHSAARTAEIISQRTWDDYANQVYQVTSVTSSCTSTIGPFTFREMIQHEFWKDLYDAFGQKVVAFVLDKALIIFEVESQFYLLIAAEGSTLHQKIAKAPIRPVTRSGGGPRITSTKSFNPYTLNENDIISQVDQVPKVAPVEISRPQLQKRKRRISTDQQDRDGLAAHFHKKVKISATIDYKRAEPLFSHRNSEKQISSKEAIGQNTKGLIRWFKPTQKILHLLLETREALKKTSGIPPSITQPPRPEDAMTQLHFVGIMENQEFGKIARLNVVHKQYRPLDFKKPIHISGEWEGLVIKEPETRSSDRKYNVNVYRISEDFARKNNIRVNRKQRRGRKYPSESYSSSPISIQTLEKTNIAHPLPLPPALPIDCFYTKDDDADHYNPLMTLSTLPALYNKGSWSRWPHSHILTIVSSKPLKEATLLLLEDILGTDVGAPMYDTRISINDFPENCLLWDILKKLIMFHKRAHNDIHKLVKRCITYWMIKLQEKFSSKQNKANQKKGRQRFEHGNIVSSPQKNSPETIDLATGSKFMLSSELTTTGGGRGNQLIIETSILCTTSDGTNNQNSSEILQPSNKEPVKTASGQEIKRPAIDSKLKERIPHSCILMTLRHILHLSGLEVAIGSKKNLRNFHLFVRKSIILAGTKSSLQLGQMMSQLDPSTAFGNWMPLDMSSSTRSCLFAKIVTWIFTTYLMTVLKTSFYVTEMNTSRLHACFYLRESWKSISESVLHRLVKSGTLGHVAKLPMKFTAKADQRRFLQGINSRIRFLPKMNNDMRPIISLYGEARNKWDEKNAKLLIDYIVRTKSPHRLRDTNVLRQRWLKFLGEWQRQNRPKLYFVRGDIQNAYPSVNITKLKRILENLTPELGTLTRKEFKVFSKTRAMYRKVIICWKRPEMWTDSIFARPCLVQHNDSHGWVLSEGYCNLYYGQMDAEYFFRFLNNNGEFFNTSIDDYLYITPNPKRAAKFLDKLRAGVSRFNCKFNANKMSTNIYPTIHWPISRQDCEWVTFCGWCFCLTCGHIMRDFSAYAGQDMASSISFIPWNVTSPENFLVARMKVMLPARLHHFILDPSINCRSRIVLNILEAGLVFAFRFYAICRVIYPNLSALKYPKRAKQSISAIIVCAGAVSR</sequence>
<dbReference type="Gene3D" id="1.10.10.2210">
    <property type="match status" value="1"/>
</dbReference>